<dbReference type="Gene3D" id="3.10.129.10">
    <property type="entry name" value="Hotdog Thioesterase"/>
    <property type="match status" value="1"/>
</dbReference>
<dbReference type="Proteomes" id="UP000575068">
    <property type="component" value="Unassembled WGS sequence"/>
</dbReference>
<protein>
    <submittedName>
        <fullName evidence="1">Acyl-CoA thioester hydrolase</fullName>
        <ecNumber evidence="1">3.1.2.-</ecNumber>
    </submittedName>
</protein>
<accession>A0A840HWA5</accession>
<dbReference type="EC" id="3.1.2.-" evidence="1"/>
<evidence type="ECO:0000313" key="1">
    <source>
        <dbReference type="EMBL" id="MBB4641860.1"/>
    </source>
</evidence>
<dbReference type="EMBL" id="JACHOV010000007">
    <property type="protein sequence ID" value="MBB4641860.1"/>
    <property type="molecule type" value="Genomic_DNA"/>
</dbReference>
<sequence length="156" mass="17412">MAKPESWRLAIENYPFQVAVGTRYQDLDVMGHINNVAMAAMFETGRIHFHHTIGRHPKDKGVRWLVASVNLAYVHEAHFPEEMLIASGIGHIGTTSWHVYSAAFQDGECVAVCDTVMVAHGTEGRRIIDDEVRETMQVHFAKPGRGADQLKSKKSS</sequence>
<name>A0A840HWA5_9SPHN</name>
<keyword evidence="2" id="KW-1185">Reference proteome</keyword>
<dbReference type="AlphaFoldDB" id="A0A840HWA5"/>
<dbReference type="Pfam" id="PF13279">
    <property type="entry name" value="4HBT_2"/>
    <property type="match status" value="1"/>
</dbReference>
<proteinExistence type="predicted"/>
<dbReference type="InterPro" id="IPR029069">
    <property type="entry name" value="HotDog_dom_sf"/>
</dbReference>
<dbReference type="SUPFAM" id="SSF54637">
    <property type="entry name" value="Thioesterase/thiol ester dehydrase-isomerase"/>
    <property type="match status" value="1"/>
</dbReference>
<comment type="caution">
    <text evidence="1">The sequence shown here is derived from an EMBL/GenBank/DDBJ whole genome shotgun (WGS) entry which is preliminary data.</text>
</comment>
<dbReference type="GO" id="GO:0016787">
    <property type="term" value="F:hydrolase activity"/>
    <property type="evidence" value="ECO:0007669"/>
    <property type="project" value="UniProtKB-KW"/>
</dbReference>
<gene>
    <name evidence="1" type="ORF">HNQ99_002173</name>
</gene>
<dbReference type="CDD" id="cd00586">
    <property type="entry name" value="4HBT"/>
    <property type="match status" value="1"/>
</dbReference>
<dbReference type="RefSeq" id="WP_184475637.1">
    <property type="nucleotide sequence ID" value="NZ_JACHOV010000007.1"/>
</dbReference>
<reference evidence="1 2" key="1">
    <citation type="submission" date="2020-08" db="EMBL/GenBank/DDBJ databases">
        <title>Genomic Encyclopedia of Type Strains, Phase IV (KMG-IV): sequencing the most valuable type-strain genomes for metagenomic binning, comparative biology and taxonomic classification.</title>
        <authorList>
            <person name="Goeker M."/>
        </authorList>
    </citation>
    <scope>NUCLEOTIDE SEQUENCE [LARGE SCALE GENOMIC DNA]</scope>
    <source>
        <strain evidence="1 2">DSM 7465</strain>
    </source>
</reference>
<evidence type="ECO:0000313" key="2">
    <source>
        <dbReference type="Proteomes" id="UP000575068"/>
    </source>
</evidence>
<organism evidence="1 2">
    <name type="scientific">Rhizorhapis suberifaciens</name>
    <name type="common">corky root of lettuce</name>
    <dbReference type="NCBI Taxonomy" id="13656"/>
    <lineage>
        <taxon>Bacteria</taxon>
        <taxon>Pseudomonadati</taxon>
        <taxon>Pseudomonadota</taxon>
        <taxon>Alphaproteobacteria</taxon>
        <taxon>Sphingomonadales</taxon>
        <taxon>Sphingomonadaceae</taxon>
        <taxon>Rhizorhapis</taxon>
    </lineage>
</organism>
<keyword evidence="1" id="KW-0378">Hydrolase</keyword>